<evidence type="ECO:0000313" key="2">
    <source>
        <dbReference type="EMBL" id="MCY1012241.1"/>
    </source>
</evidence>
<dbReference type="Proteomes" id="UP001150924">
    <property type="component" value="Unassembled WGS sequence"/>
</dbReference>
<dbReference type="Gene3D" id="2.60.40.10">
    <property type="entry name" value="Immunoglobulins"/>
    <property type="match status" value="1"/>
</dbReference>
<evidence type="ECO:0000313" key="3">
    <source>
        <dbReference type="Proteomes" id="UP001150924"/>
    </source>
</evidence>
<protein>
    <recommendedName>
        <fullName evidence="4">Next to BRCA1 central domain-containing protein</fullName>
    </recommendedName>
</protein>
<organism evidence="2 3">
    <name type="scientific">Nannocystis pusilla</name>
    <dbReference type="NCBI Taxonomy" id="889268"/>
    <lineage>
        <taxon>Bacteria</taxon>
        <taxon>Pseudomonadati</taxon>
        <taxon>Myxococcota</taxon>
        <taxon>Polyangia</taxon>
        <taxon>Nannocystales</taxon>
        <taxon>Nannocystaceae</taxon>
        <taxon>Nannocystis</taxon>
    </lineage>
</organism>
<feature type="compositionally biased region" description="Basic residues" evidence="1">
    <location>
        <begin position="240"/>
        <end position="249"/>
    </location>
</feature>
<accession>A0A9X3EY77</accession>
<feature type="region of interest" description="Disordered" evidence="1">
    <location>
        <begin position="236"/>
        <end position="307"/>
    </location>
</feature>
<dbReference type="RefSeq" id="WP_267778898.1">
    <property type="nucleotide sequence ID" value="NZ_JAPNKE010000002.1"/>
</dbReference>
<gene>
    <name evidence="2" type="ORF">OV079_43255</name>
</gene>
<comment type="caution">
    <text evidence="2">The sequence shown here is derived from an EMBL/GenBank/DDBJ whole genome shotgun (WGS) entry which is preliminary data.</text>
</comment>
<keyword evidence="3" id="KW-1185">Reference proteome</keyword>
<evidence type="ECO:0000256" key="1">
    <source>
        <dbReference type="SAM" id="MobiDB-lite"/>
    </source>
</evidence>
<name>A0A9X3EY77_9BACT</name>
<dbReference type="InterPro" id="IPR013783">
    <property type="entry name" value="Ig-like_fold"/>
</dbReference>
<dbReference type="AlphaFoldDB" id="A0A9X3EY77"/>
<feature type="compositionally biased region" description="Low complexity" evidence="1">
    <location>
        <begin position="264"/>
        <end position="281"/>
    </location>
</feature>
<feature type="compositionally biased region" description="Basic and acidic residues" evidence="1">
    <location>
        <begin position="282"/>
        <end position="292"/>
    </location>
</feature>
<reference evidence="2" key="1">
    <citation type="submission" date="2022-11" db="EMBL/GenBank/DDBJ databases">
        <title>Minimal conservation of predation-associated metabolite biosynthetic gene clusters underscores biosynthetic potential of Myxococcota including descriptions for ten novel species: Archangium lansinium sp. nov., Myxococcus landrumus sp. nov., Nannocystis bai.</title>
        <authorList>
            <person name="Ahearne A."/>
            <person name="Stevens C."/>
            <person name="Phillips K."/>
        </authorList>
    </citation>
    <scope>NUCLEOTIDE SEQUENCE</scope>
    <source>
        <strain evidence="2">Na p29</strain>
    </source>
</reference>
<sequence>MSARVLLLAFGVAAGAAGEARAAREWRLAGESTPKALAPGQRVGVRVVLQNLSRETWSEGQQDHLSYHWESPGGAVLERDGARTRLPYAVGPGETVALTAALVAPAAAGRYVLRWALVREDAFWYDPPVGGGDAVAVDVGPAPGTWSMEQVEAPRELAAGARATARVRLCNTGANAWADELGDALSYHWLGGEGERLEGVRTSLPARVEPGGCVVLPAELRAGAAGALHPGVAAGPRGRGLVRARRRRGDGRGAGGRPARRVRGAVAEPAAAAGRAAGAGPDRAREPRRRDMAPGTGPEGQLRLDRS</sequence>
<proteinExistence type="predicted"/>
<dbReference type="EMBL" id="JAPNKE010000002">
    <property type="protein sequence ID" value="MCY1012241.1"/>
    <property type="molecule type" value="Genomic_DNA"/>
</dbReference>
<evidence type="ECO:0008006" key="4">
    <source>
        <dbReference type="Google" id="ProtNLM"/>
    </source>
</evidence>